<keyword evidence="2" id="KW-1133">Transmembrane helix</keyword>
<dbReference type="Proteomes" id="UP001589595">
    <property type="component" value="Unassembled WGS sequence"/>
</dbReference>
<dbReference type="AlphaFoldDB" id="A0ABD5MTM2"/>
<dbReference type="Pfam" id="PF07705">
    <property type="entry name" value="CARDB"/>
    <property type="match status" value="1"/>
</dbReference>
<evidence type="ECO:0000256" key="2">
    <source>
        <dbReference type="SAM" id="Phobius"/>
    </source>
</evidence>
<keyword evidence="5" id="KW-1185">Reference proteome</keyword>
<dbReference type="InterPro" id="IPR013783">
    <property type="entry name" value="Ig-like_fold"/>
</dbReference>
<feature type="transmembrane region" description="Helical" evidence="2">
    <location>
        <begin position="709"/>
        <end position="728"/>
    </location>
</feature>
<dbReference type="InterPro" id="IPR017868">
    <property type="entry name" value="Filamin/ABP280_repeat-like"/>
</dbReference>
<keyword evidence="2" id="KW-0472">Membrane</keyword>
<keyword evidence="2" id="KW-0812">Transmembrane</keyword>
<feature type="region of interest" description="Disordered" evidence="1">
    <location>
        <begin position="169"/>
        <end position="188"/>
    </location>
</feature>
<name>A0ABD5MTM2_9EURY</name>
<dbReference type="InterPro" id="IPR011635">
    <property type="entry name" value="CARDB"/>
</dbReference>
<feature type="domain" description="CARDB" evidence="3">
    <location>
        <begin position="514"/>
        <end position="583"/>
    </location>
</feature>
<sequence length="735" mass="75189">MQQRGLVALVVVCLVTSLVAPAVAAAPAADAGRDADADAVAIAPVEPPTAIGSDPPTAIGSASSPRTASASSSPTAASTAAGDDIRLTTTLALTPDRPGSVAVTLRFESPDRVTAIEAQLAADAESVTTDGFDATDGDTYEWDGETASPTIRYRLPVNRTTTSGRLARTELHSGGSPEGTTDSASAAGDEGYVFADPGPWALVQVPGTGVSWRYRGDTVGLSRDTTTDGPGAVGERVAFLGEHTVREHSANGQTFRLVVPAESADAMRAPPDRVLDSLASASKTLRVGDRDESVFLVAAPTGVDWAVAGIQTGDADAWVRADEPLADPRSAWLHEYVHTRQSFATTAETRWVIEGSADYYAALLALRQGLIDFPAFADHLERGAEAPYADDVLADQRTWTTATPYRKGSLVVGETDRRVRLAADGGASFDTVFTRLNADSEPVSGDRFLALVAEAGDESVADETGRFVRTDAAPEMWSASGHETAFGTPVARIAVESPAEVGVEGEYRNASLAPPVTVAVGETLTVPLSVSNDGGADGDYRVALAANDRTVAVANGTLAAGENATVSLSWTPTEPGTYALTVRGHTYEVLVEEPSTPAVASVSLNRTTVAAGDAVLVSAEVVADGEVPAAGDLAVRVDGRTVATERVRVAPDDAATLRVPIRVDEPGTYTVSVGDATASLTVEAANGGSGGDDASGGDAGGDLGVSAPGFGVGAAAASLAVALALAALRGRRSEG</sequence>
<accession>A0ABD5MTM2</accession>
<protein>
    <submittedName>
        <fullName evidence="4">CARDB domain-containing protein</fullName>
    </submittedName>
</protein>
<evidence type="ECO:0000259" key="3">
    <source>
        <dbReference type="Pfam" id="PF07705"/>
    </source>
</evidence>
<comment type="caution">
    <text evidence="4">The sequence shown here is derived from an EMBL/GenBank/DDBJ whole genome shotgun (WGS) entry which is preliminary data.</text>
</comment>
<dbReference type="PROSITE" id="PS50194">
    <property type="entry name" value="FILAMIN_REPEAT"/>
    <property type="match status" value="1"/>
</dbReference>
<dbReference type="GeneID" id="67210780"/>
<dbReference type="RefSeq" id="WP_222920772.1">
    <property type="nucleotide sequence ID" value="NZ_CP082286.1"/>
</dbReference>
<evidence type="ECO:0000256" key="1">
    <source>
        <dbReference type="SAM" id="MobiDB-lite"/>
    </source>
</evidence>
<organism evidence="4 5">
    <name type="scientific">Halobaculum roseum</name>
    <dbReference type="NCBI Taxonomy" id="2175149"/>
    <lineage>
        <taxon>Archaea</taxon>
        <taxon>Methanobacteriati</taxon>
        <taxon>Methanobacteriota</taxon>
        <taxon>Stenosarchaea group</taxon>
        <taxon>Halobacteria</taxon>
        <taxon>Halobacteriales</taxon>
        <taxon>Haloferacaceae</taxon>
        <taxon>Halobaculum</taxon>
    </lineage>
</organism>
<proteinExistence type="predicted"/>
<dbReference type="Gene3D" id="1.10.390.10">
    <property type="entry name" value="Neutral Protease Domain 2"/>
    <property type="match status" value="1"/>
</dbReference>
<feature type="region of interest" description="Disordered" evidence="1">
    <location>
        <begin position="46"/>
        <end position="82"/>
    </location>
</feature>
<evidence type="ECO:0000313" key="4">
    <source>
        <dbReference type="EMBL" id="MFB9824587.1"/>
    </source>
</evidence>
<dbReference type="EMBL" id="JBHMAJ010000007">
    <property type="protein sequence ID" value="MFB9824587.1"/>
    <property type="molecule type" value="Genomic_DNA"/>
</dbReference>
<dbReference type="Gene3D" id="2.60.40.10">
    <property type="entry name" value="Immunoglobulins"/>
    <property type="match status" value="2"/>
</dbReference>
<feature type="compositionally biased region" description="Low complexity" evidence="1">
    <location>
        <begin position="61"/>
        <end position="81"/>
    </location>
</feature>
<gene>
    <name evidence="4" type="ORF">ACFFOL_10465</name>
</gene>
<reference evidence="4" key="1">
    <citation type="submission" date="2024-09" db="EMBL/GenBank/DDBJ databases">
        <authorList>
            <person name="Sun Q."/>
        </authorList>
    </citation>
    <scope>NUCLEOTIDE SEQUENCE [LARGE SCALE GENOMIC DNA]</scope>
    <source>
        <strain evidence="4">JCM 31273</strain>
    </source>
</reference>
<evidence type="ECO:0000313" key="5">
    <source>
        <dbReference type="Proteomes" id="UP001589595"/>
    </source>
</evidence>
<dbReference type="InterPro" id="IPR027268">
    <property type="entry name" value="Peptidase_M4/M1_CTD_sf"/>
</dbReference>